<dbReference type="EMBL" id="JBHTIB010000067">
    <property type="protein sequence ID" value="MFD0837578.1"/>
    <property type="molecule type" value="Genomic_DNA"/>
</dbReference>
<evidence type="ECO:0000313" key="2">
    <source>
        <dbReference type="Proteomes" id="UP001597011"/>
    </source>
</evidence>
<evidence type="ECO:0008006" key="3">
    <source>
        <dbReference type="Google" id="ProtNLM"/>
    </source>
</evidence>
<sequence>MWKKLGFRENPYDTKPLKVNNGDVDLLMGREEEQIDFLTAIESSSEGIFILSGVPGVGKTSFLNVQQYLLESGEADFGPKMLSARTLCPIQPSDEPKHIAIRCIQSFCKSIEEYCLMTKTDVPTQTAKVMAWVYQNKPATINIGFSVFGHGLNVGREVHLPSINETTYETLVEIIGTLANEVKTDLKFEGSFIVLDNLENLHEDDLSNCLTTFRDTLFTIPNVWWILIGQSGLSSLIQSSNPKVFQRLSSSIELKPISVENLKKAVDIRVVRFHCTDNNGSSPITKEIYLKLFESSNGEIRFVFKYCEAMCINLVQTIRRLIHSKNMKFNDKVFDKFMGEHLVNKQVDDKFAVACLQNIISGEFEGLYLSQKEKSVLKKIGELKKVRPKDFESFKEFGISTMQKFSKNYLSKLNDQNLLLRRQEGKVVTYELRGISVFASEYGLLDNE</sequence>
<protein>
    <recommendedName>
        <fullName evidence="3">AAA ATPase-like protein</fullName>
    </recommendedName>
</protein>
<dbReference type="InterPro" id="IPR027417">
    <property type="entry name" value="P-loop_NTPase"/>
</dbReference>
<dbReference type="Proteomes" id="UP001597011">
    <property type="component" value="Unassembled WGS sequence"/>
</dbReference>
<accession>A0ABW3BY69</accession>
<gene>
    <name evidence="1" type="ORF">ACFQ0I_17505</name>
</gene>
<reference evidence="2" key="1">
    <citation type="journal article" date="2019" name="Int. J. Syst. Evol. Microbiol.">
        <title>The Global Catalogue of Microorganisms (GCM) 10K type strain sequencing project: providing services to taxonomists for standard genome sequencing and annotation.</title>
        <authorList>
            <consortium name="The Broad Institute Genomics Platform"/>
            <consortium name="The Broad Institute Genome Sequencing Center for Infectious Disease"/>
            <person name="Wu L."/>
            <person name="Ma J."/>
        </authorList>
    </citation>
    <scope>NUCLEOTIDE SEQUENCE [LARGE SCALE GENOMIC DNA]</scope>
    <source>
        <strain evidence="2">CCUG 60529</strain>
    </source>
</reference>
<evidence type="ECO:0000313" key="1">
    <source>
        <dbReference type="EMBL" id="MFD0837578.1"/>
    </source>
</evidence>
<proteinExistence type="predicted"/>
<comment type="caution">
    <text evidence="1">The sequence shown here is derived from an EMBL/GenBank/DDBJ whole genome shotgun (WGS) entry which is preliminary data.</text>
</comment>
<dbReference type="Gene3D" id="3.40.50.300">
    <property type="entry name" value="P-loop containing nucleotide triphosphate hydrolases"/>
    <property type="match status" value="1"/>
</dbReference>
<dbReference type="RefSeq" id="WP_379944283.1">
    <property type="nucleotide sequence ID" value="NZ_JBHTIB010000067.1"/>
</dbReference>
<organism evidence="1 2">
    <name type="scientific">Mariniflexile aquimaris</name>
    <dbReference type="NCBI Taxonomy" id="881009"/>
    <lineage>
        <taxon>Bacteria</taxon>
        <taxon>Pseudomonadati</taxon>
        <taxon>Bacteroidota</taxon>
        <taxon>Flavobacteriia</taxon>
        <taxon>Flavobacteriales</taxon>
        <taxon>Flavobacteriaceae</taxon>
        <taxon>Mariniflexile</taxon>
    </lineage>
</organism>
<dbReference type="SUPFAM" id="SSF52540">
    <property type="entry name" value="P-loop containing nucleoside triphosphate hydrolases"/>
    <property type="match status" value="1"/>
</dbReference>
<name>A0ABW3BY69_9FLAO</name>
<keyword evidence="2" id="KW-1185">Reference proteome</keyword>